<feature type="compositionally biased region" description="Basic and acidic residues" evidence="9">
    <location>
        <begin position="1113"/>
        <end position="1127"/>
    </location>
</feature>
<evidence type="ECO:0000256" key="9">
    <source>
        <dbReference type="SAM" id="MobiDB-lite"/>
    </source>
</evidence>
<keyword evidence="5 10" id="KW-1133">Transmembrane helix</keyword>
<feature type="compositionally biased region" description="Basic and acidic residues" evidence="9">
    <location>
        <begin position="919"/>
        <end position="934"/>
    </location>
</feature>
<dbReference type="InterPro" id="IPR039508">
    <property type="entry name" value="KASH5_EF-hand-like_dom"/>
</dbReference>
<dbReference type="GeneID" id="105897469"/>
<feature type="transmembrane region" description="Helical" evidence="10">
    <location>
        <begin position="1524"/>
        <end position="1546"/>
    </location>
</feature>
<dbReference type="PANTHER" id="PTHR15352">
    <property type="entry name" value="LYMPHOID-RESTRICTED MEMBRANE PROTEIN, JAW1"/>
    <property type="match status" value="1"/>
</dbReference>
<dbReference type="PANTHER" id="PTHR15352:SF3">
    <property type="entry name" value="INOSITOL 1,4,5-TRIPHOSPHATE RECEPTOR ASSOCIATED 2"/>
    <property type="match status" value="1"/>
</dbReference>
<evidence type="ECO:0000256" key="4">
    <source>
        <dbReference type="ARBA" id="ARBA00022692"/>
    </source>
</evidence>
<feature type="compositionally biased region" description="Basic and acidic residues" evidence="9">
    <location>
        <begin position="815"/>
        <end position="833"/>
    </location>
</feature>
<dbReference type="Pfam" id="PF05781">
    <property type="entry name" value="MRVI1"/>
    <property type="match status" value="1"/>
</dbReference>
<feature type="domain" description="KASH5-like coiled-coil" evidence="12">
    <location>
        <begin position="382"/>
        <end position="571"/>
    </location>
</feature>
<evidence type="ECO:0000313" key="14">
    <source>
        <dbReference type="RefSeq" id="XP_042566090.1"/>
    </source>
</evidence>
<feature type="compositionally biased region" description="Basic and acidic residues" evidence="9">
    <location>
        <begin position="1437"/>
        <end position="1457"/>
    </location>
</feature>
<feature type="compositionally biased region" description="Basic and acidic residues" evidence="9">
    <location>
        <begin position="844"/>
        <end position="853"/>
    </location>
</feature>
<dbReference type="GO" id="GO:0005789">
    <property type="term" value="C:endoplasmic reticulum membrane"/>
    <property type="evidence" value="ECO:0007669"/>
    <property type="project" value="TreeGrafter"/>
</dbReference>
<feature type="region of interest" description="Disordered" evidence="9">
    <location>
        <begin position="452"/>
        <end position="477"/>
    </location>
</feature>
<keyword evidence="14" id="KW-0675">Receptor</keyword>
<feature type="coiled-coil region" evidence="8">
    <location>
        <begin position="390"/>
        <end position="431"/>
    </location>
</feature>
<feature type="compositionally biased region" description="Polar residues" evidence="9">
    <location>
        <begin position="152"/>
        <end position="164"/>
    </location>
</feature>
<evidence type="ECO:0000256" key="7">
    <source>
        <dbReference type="ARBA" id="ARBA00023136"/>
    </source>
</evidence>
<feature type="region of interest" description="Disordered" evidence="9">
    <location>
        <begin position="1164"/>
        <end position="1208"/>
    </location>
</feature>
<feature type="compositionally biased region" description="Polar residues" evidence="9">
    <location>
        <begin position="884"/>
        <end position="909"/>
    </location>
</feature>
<evidence type="ECO:0000256" key="8">
    <source>
        <dbReference type="SAM" id="Coils"/>
    </source>
</evidence>
<evidence type="ECO:0000256" key="2">
    <source>
        <dbReference type="ARBA" id="ARBA00004496"/>
    </source>
</evidence>
<feature type="region of interest" description="Disordered" evidence="9">
    <location>
        <begin position="753"/>
        <end position="1140"/>
    </location>
</feature>
<feature type="region of interest" description="Disordered" evidence="9">
    <location>
        <begin position="24"/>
        <end position="51"/>
    </location>
</feature>
<dbReference type="KEGG" id="char:105897469"/>
<feature type="compositionally biased region" description="Polar residues" evidence="9">
    <location>
        <begin position="1366"/>
        <end position="1378"/>
    </location>
</feature>
<feature type="compositionally biased region" description="Basic and acidic residues" evidence="9">
    <location>
        <begin position="753"/>
        <end position="762"/>
    </location>
</feature>
<gene>
    <name evidence="14" type="primary">lrmp</name>
</gene>
<feature type="region of interest" description="Disordered" evidence="9">
    <location>
        <begin position="1473"/>
        <end position="1512"/>
    </location>
</feature>
<evidence type="ECO:0000256" key="10">
    <source>
        <dbReference type="SAM" id="Phobius"/>
    </source>
</evidence>
<evidence type="ECO:0000256" key="6">
    <source>
        <dbReference type="ARBA" id="ARBA00023054"/>
    </source>
</evidence>
<comment type="subcellular location">
    <subcellularLocation>
        <location evidence="2">Cytoplasm</location>
    </subcellularLocation>
    <subcellularLocation>
        <location evidence="1">Membrane</location>
        <topology evidence="1">Single-pass membrane protein</topology>
    </subcellularLocation>
</comment>
<dbReference type="Proteomes" id="UP000515152">
    <property type="component" value="Chromosome 16"/>
</dbReference>
<accession>A0A8M1KTV3</accession>
<feature type="compositionally biased region" description="Polar residues" evidence="9">
    <location>
        <begin position="1086"/>
        <end position="1108"/>
    </location>
</feature>
<organism evidence="13 14">
    <name type="scientific">Clupea harengus</name>
    <name type="common">Atlantic herring</name>
    <dbReference type="NCBI Taxonomy" id="7950"/>
    <lineage>
        <taxon>Eukaryota</taxon>
        <taxon>Metazoa</taxon>
        <taxon>Chordata</taxon>
        <taxon>Craniata</taxon>
        <taxon>Vertebrata</taxon>
        <taxon>Euteleostomi</taxon>
        <taxon>Actinopterygii</taxon>
        <taxon>Neopterygii</taxon>
        <taxon>Teleostei</taxon>
        <taxon>Clupei</taxon>
        <taxon>Clupeiformes</taxon>
        <taxon>Clupeoidei</taxon>
        <taxon>Clupeidae</taxon>
        <taxon>Clupea</taxon>
    </lineage>
</organism>
<feature type="compositionally biased region" description="Low complexity" evidence="9">
    <location>
        <begin position="1487"/>
        <end position="1511"/>
    </location>
</feature>
<dbReference type="OrthoDB" id="10062605at2759"/>
<feature type="compositionally biased region" description="Polar residues" evidence="9">
    <location>
        <begin position="1010"/>
        <end position="1024"/>
    </location>
</feature>
<reference evidence="14" key="1">
    <citation type="submission" date="2025-08" db="UniProtKB">
        <authorList>
            <consortium name="RefSeq"/>
        </authorList>
    </citation>
    <scope>IDENTIFICATION</scope>
</reference>
<feature type="compositionally biased region" description="Acidic residues" evidence="9">
    <location>
        <begin position="771"/>
        <end position="789"/>
    </location>
</feature>
<evidence type="ECO:0000256" key="5">
    <source>
        <dbReference type="ARBA" id="ARBA00022989"/>
    </source>
</evidence>
<feature type="region of interest" description="Disordered" evidence="9">
    <location>
        <begin position="147"/>
        <end position="201"/>
    </location>
</feature>
<feature type="region of interest" description="Disordered" evidence="9">
    <location>
        <begin position="64"/>
        <end position="116"/>
    </location>
</feature>
<evidence type="ECO:0000256" key="1">
    <source>
        <dbReference type="ARBA" id="ARBA00004167"/>
    </source>
</evidence>
<sequence length="1582" mass="174909">MDLAVSQRRHNPVDSICRKLKTIQRRNEEADSSPFHIPRFQSSSYDSPQPGLRCNLESILKKRANRSAHPDSPAAVASTTVVSSSSSSTAVASGMLTPTGSPGRPQSRRATLGASAASPLVTPFPVNATYTITSTLMDRQTFGFGQKRDWQRTSSTPAAPQSETDGYFTFGRSTPYRQPEARETPAAMAEGERERRRSPTHSLLSYNRNFWSTDTSTLLEGDVGYPALVVKRLSMGDGGRTSSDPNKETMTTEVSLLCEEDLLDTIFHACDTQRRGKVYVSRIVDYLRHTTSRSSEDSGLEDLCNMLDPERKDISIDLDTYHAVMKEWIDDCRNQEDDTAENVTQELVKVPDSLAAKRSVLLNMTSGSLEAFGGETSKSDLETSDLIYCVADLQFTNQKLQDDIRKLKQAMELMEDTNQKLIEENEDLKSQARVGQQLLQKEKMLKEEVEEMKMTLSSSEESRARASAQSKQTERENQGLISKISALQEENIKVMMEMDDLLKKMRELCDLNADLQVQVHSFEAVLRERDSVIRGKNLQIEDLKVAVLEYSSVTELLRADKTKLENQMQMMQPDITTSGLSLSVAFRLNQTSLGSLQTELAMAQNPLEGVERFSSSMSVTSPLDETLDREVLLLLQGPTPEQQSQEFKAHIRRLRKEFQENNYAVLSALRSLSAAHDGQEISTSQKLQVELERRRRDWAQALDQLQQYTDSLEKELLKMASNMRRSRTEILHLSCRVQEQENQKQQLKDELDQLKTPQDSREASCQTPDVPEVEEDPDAPSLEWEEEYVIPESPLPPPLSNAENSAPLRGSYESPDSRETGEEEQRSESRSRDGEEEEEEEEEKQNGSERGEEGQLDSGVEEEETPQGDLARSRSDIPEASESGPITGTRDTPQPQEEVGTESTGSQERVSFPECTGPEDAHEQSACAEQRDPAPRPPTHTPAADPVPSETCEANPELQSPPSEASPGQEEMVSPSNTPAELGETISLSPRCAEAVSGESAPGEEGSSAMSLNDSQKLSQQSPDFTGALESHRTSLLPVAEEEETAAESATDTVAMAGANAASSDVTTATSGVNGAPADPPDKVNNETQVSSDPSALKTGQSDATAGQSPPGGDRDSPPNKQKKELIRTASPMTPLNGFKECGWSGLPSGDVRTLAALQKEQSTEALGGHKAQEDSEVSTATEKEGETSVVTEDASDQEDRRNSWSLSASEKEIETEFHRLSLGFKCDMFTLEKRLRLEERSRDLAEDNVRREVSSCQGLLQALIPLCEDDGQSMEIIHRLQKNLDILTQSMVRVSSRSEMLGAIHQESRIGRAVEVMIQHVENLRRTYTKEHTELVELRESVNHNERSFGSHGHTDRDDFRNKKPTGSQYFKSSSRRVSIAVIPRSGGAGLDMSRSPDSGDMENDKLSRRSPWKGSSGQRPPLKRFISSGGWPETEGSRQEEERKEEPVVERRKSSLTELGIKLTSLIMPSRCHSEHPKPDSQPHPSQEQTAPPSSPEPSTTTTTTSSSSYFSAWRPGLSRGLWVWVAVVVVLAGLLALLASLVLQPAVDAAPVGTGDSWMTIQQLLWPYTSLRHNGQPPV</sequence>
<evidence type="ECO:0000313" key="13">
    <source>
        <dbReference type="Proteomes" id="UP000515152"/>
    </source>
</evidence>
<protein>
    <submittedName>
        <fullName evidence="14">LOW QUALITY PROTEIN: inositol 1,4,5-triphosphate receptor associated 2</fullName>
    </submittedName>
</protein>
<keyword evidence="6 8" id="KW-0175">Coiled coil</keyword>
<keyword evidence="3" id="KW-0963">Cytoplasm</keyword>
<feature type="compositionally biased region" description="Low complexity" evidence="9">
    <location>
        <begin position="74"/>
        <end position="93"/>
    </location>
</feature>
<feature type="compositionally biased region" description="Acidic residues" evidence="9">
    <location>
        <begin position="834"/>
        <end position="843"/>
    </location>
</feature>
<dbReference type="Pfam" id="PF14662">
    <property type="entry name" value="KASH_CCD"/>
    <property type="match status" value="1"/>
</dbReference>
<proteinExistence type="predicted"/>
<dbReference type="InterPro" id="IPR028168">
    <property type="entry name" value="KASH5_CC"/>
</dbReference>
<name>A0A8M1KTV3_CLUHA</name>
<dbReference type="CTD" id="567234"/>
<evidence type="ECO:0000259" key="11">
    <source>
        <dbReference type="Pfam" id="PF14658"/>
    </source>
</evidence>
<evidence type="ECO:0000256" key="3">
    <source>
        <dbReference type="ARBA" id="ARBA00022490"/>
    </source>
</evidence>
<keyword evidence="7 10" id="KW-0472">Membrane</keyword>
<feature type="compositionally biased region" description="Low complexity" evidence="9">
    <location>
        <begin position="993"/>
        <end position="1009"/>
    </location>
</feature>
<evidence type="ECO:0000259" key="12">
    <source>
        <dbReference type="Pfam" id="PF14662"/>
    </source>
</evidence>
<feature type="compositionally biased region" description="Basic and acidic residues" evidence="9">
    <location>
        <begin position="1340"/>
        <end position="1363"/>
    </location>
</feature>
<dbReference type="InterPro" id="IPR008677">
    <property type="entry name" value="MRVI1"/>
</dbReference>
<feature type="domain" description="Protein KASH5 EF-hand-like" evidence="11">
    <location>
        <begin position="265"/>
        <end position="329"/>
    </location>
</feature>
<feature type="region of interest" description="Disordered" evidence="9">
    <location>
        <begin position="1340"/>
        <end position="1457"/>
    </location>
</feature>
<dbReference type="Pfam" id="PF14658">
    <property type="entry name" value="EF-hand_9"/>
    <property type="match status" value="1"/>
</dbReference>
<feature type="compositionally biased region" description="Basic and acidic residues" evidence="9">
    <location>
        <begin position="1474"/>
        <end position="1483"/>
    </location>
</feature>
<dbReference type="RefSeq" id="XP_042566090.1">
    <property type="nucleotide sequence ID" value="XM_042710156.1"/>
</dbReference>
<keyword evidence="13" id="KW-1185">Reference proteome</keyword>
<feature type="compositionally biased region" description="Polar residues" evidence="9">
    <location>
        <begin position="1061"/>
        <end position="1073"/>
    </location>
</feature>
<keyword evidence="4 10" id="KW-0812">Transmembrane</keyword>